<dbReference type="STRING" id="264251.FB00_03030"/>
<name>A0A0H2KW42_9MICO</name>
<keyword evidence="1" id="KW-0812">Transmembrane</keyword>
<feature type="transmembrane region" description="Helical" evidence="1">
    <location>
        <begin position="73"/>
        <end position="99"/>
    </location>
</feature>
<dbReference type="EMBL" id="JNBQ01000002">
    <property type="protein sequence ID" value="KLN35989.1"/>
    <property type="molecule type" value="Genomic_DNA"/>
</dbReference>
<protein>
    <submittedName>
        <fullName evidence="2">Uncharacterized protein</fullName>
    </submittedName>
</protein>
<organism evidence="2 3">
    <name type="scientific">Cellulosimicrobium funkei</name>
    <dbReference type="NCBI Taxonomy" id="264251"/>
    <lineage>
        <taxon>Bacteria</taxon>
        <taxon>Bacillati</taxon>
        <taxon>Actinomycetota</taxon>
        <taxon>Actinomycetes</taxon>
        <taxon>Micrococcales</taxon>
        <taxon>Promicromonosporaceae</taxon>
        <taxon>Cellulosimicrobium</taxon>
    </lineage>
</organism>
<dbReference type="Proteomes" id="UP000035265">
    <property type="component" value="Unassembled WGS sequence"/>
</dbReference>
<dbReference type="PATRIC" id="fig|264251.5.peg.623"/>
<reference evidence="2 3" key="1">
    <citation type="submission" date="2014-05" db="EMBL/GenBank/DDBJ databases">
        <title>Cellulosimicrobium funkei U11 genome.</title>
        <authorList>
            <person name="Hu C."/>
            <person name="Gong Y."/>
            <person name="Wan W."/>
            <person name="Jiang M."/>
        </authorList>
    </citation>
    <scope>NUCLEOTIDE SEQUENCE [LARGE SCALE GENOMIC DNA]</scope>
    <source>
        <strain evidence="2 3">U11</strain>
    </source>
</reference>
<accession>A0A0H2KW42</accession>
<keyword evidence="3" id="KW-1185">Reference proteome</keyword>
<gene>
    <name evidence="2" type="ORF">FB00_03030</name>
</gene>
<sequence length="111" mass="12597">MTPRHLEPQRRSTRLGRQLLDWSAVAYRWVGGLPWERLWLRPVLLVALLLLASSCGGALGSVAMLLGVPVEPWFWWGFALPVVAVTLFGLYALCGWLSALDRFGARWRTHR</sequence>
<proteinExistence type="predicted"/>
<evidence type="ECO:0000256" key="1">
    <source>
        <dbReference type="SAM" id="Phobius"/>
    </source>
</evidence>
<evidence type="ECO:0000313" key="3">
    <source>
        <dbReference type="Proteomes" id="UP000035265"/>
    </source>
</evidence>
<dbReference type="AlphaFoldDB" id="A0A0H2KW42"/>
<keyword evidence="1" id="KW-1133">Transmembrane helix</keyword>
<evidence type="ECO:0000313" key="2">
    <source>
        <dbReference type="EMBL" id="KLN35989.1"/>
    </source>
</evidence>
<keyword evidence="1" id="KW-0472">Membrane</keyword>
<comment type="caution">
    <text evidence="2">The sequence shown here is derived from an EMBL/GenBank/DDBJ whole genome shotgun (WGS) entry which is preliminary data.</text>
</comment>
<feature type="transmembrane region" description="Helical" evidence="1">
    <location>
        <begin position="43"/>
        <end position="67"/>
    </location>
</feature>